<evidence type="ECO:0000313" key="8">
    <source>
        <dbReference type="EMBL" id="TDD72370.1"/>
    </source>
</evidence>
<sequence>MACTLAPVTDGVILQVGGLHPTVERELATTYGALRLPSAPGAAAAFLAEHGPEVTVAVTSAGMDATLIGALPRLAAVINLGVGYDAVDVAALKPRGIVLSNTPDVLTDCVADLAVGGLIDVFRGMSAGDRFVRRGEWAAGHTFPLQRRVSGIRVGILGLGRIGRAIAHRLEAFGCTITYHNRRRVDDVAYGYAGSPLELARDADAVIVTTPGGPDTRALVSAEVLAALGPDGYLVNVARGSVVDQDALVAALTSGALGGAALDVFTDEPRAPEELFALDNAVLLPHIGSATVETREAMAQLVLRNLGRFLADGTLVTPVPL</sequence>
<keyword evidence="4" id="KW-0520">NAD</keyword>
<dbReference type="AlphaFoldDB" id="A0A4R5AL41"/>
<dbReference type="CDD" id="cd12156">
    <property type="entry name" value="HPPR"/>
    <property type="match status" value="1"/>
</dbReference>
<evidence type="ECO:0000259" key="7">
    <source>
        <dbReference type="Pfam" id="PF02826"/>
    </source>
</evidence>
<dbReference type="GO" id="GO:0005829">
    <property type="term" value="C:cytosol"/>
    <property type="evidence" value="ECO:0007669"/>
    <property type="project" value="TreeGrafter"/>
</dbReference>
<dbReference type="PANTHER" id="PTHR10996:SF178">
    <property type="entry name" value="2-HYDROXYACID DEHYDROGENASE YGL185C-RELATED"/>
    <property type="match status" value="1"/>
</dbReference>
<dbReference type="GO" id="GO:0051287">
    <property type="term" value="F:NAD binding"/>
    <property type="evidence" value="ECO:0007669"/>
    <property type="project" value="InterPro"/>
</dbReference>
<dbReference type="InterPro" id="IPR050223">
    <property type="entry name" value="D-isomer_2-hydroxyacid_DH"/>
</dbReference>
<dbReference type="PANTHER" id="PTHR10996">
    <property type="entry name" value="2-HYDROXYACID DEHYDROGENASE-RELATED"/>
    <property type="match status" value="1"/>
</dbReference>
<dbReference type="Gene3D" id="3.40.50.720">
    <property type="entry name" value="NAD(P)-binding Rossmann-like Domain"/>
    <property type="match status" value="2"/>
</dbReference>
<evidence type="ECO:0000256" key="3">
    <source>
        <dbReference type="ARBA" id="ARBA00023002"/>
    </source>
</evidence>
<reference evidence="8 9" key="1">
    <citation type="submission" date="2019-02" db="EMBL/GenBank/DDBJ databases">
        <title>Draft genome sequences of novel Actinobacteria.</title>
        <authorList>
            <person name="Sahin N."/>
            <person name="Ay H."/>
            <person name="Saygin H."/>
        </authorList>
    </citation>
    <scope>NUCLEOTIDE SEQUENCE [LARGE SCALE GENOMIC DNA]</scope>
    <source>
        <strain evidence="8 9">8K307</strain>
    </source>
</reference>
<evidence type="ECO:0000256" key="4">
    <source>
        <dbReference type="ARBA" id="ARBA00023027"/>
    </source>
</evidence>
<dbReference type="Pfam" id="PF02826">
    <property type="entry name" value="2-Hacid_dh_C"/>
    <property type="match status" value="1"/>
</dbReference>
<gene>
    <name evidence="8" type="ORF">E1262_03440</name>
</gene>
<keyword evidence="2" id="KW-0521">NADP</keyword>
<dbReference type="InterPro" id="IPR036291">
    <property type="entry name" value="NAD(P)-bd_dom_sf"/>
</dbReference>
<feature type="domain" description="D-isomer specific 2-hydroxyacid dehydrogenase NAD-binding" evidence="7">
    <location>
        <begin position="117"/>
        <end position="288"/>
    </location>
</feature>
<feature type="domain" description="D-isomer specific 2-hydroxyacid dehydrogenase catalytic" evidence="6">
    <location>
        <begin position="56"/>
        <end position="319"/>
    </location>
</feature>
<dbReference type="OrthoDB" id="117809at2"/>
<dbReference type="GO" id="GO:0016618">
    <property type="term" value="F:hydroxypyruvate reductase [NAD(P)H] activity"/>
    <property type="evidence" value="ECO:0007669"/>
    <property type="project" value="TreeGrafter"/>
</dbReference>
<evidence type="ECO:0000256" key="5">
    <source>
        <dbReference type="RuleBase" id="RU003719"/>
    </source>
</evidence>
<organism evidence="8 9">
    <name type="scientific">Jiangella aurantiaca</name>
    <dbReference type="NCBI Taxonomy" id="2530373"/>
    <lineage>
        <taxon>Bacteria</taxon>
        <taxon>Bacillati</taxon>
        <taxon>Actinomycetota</taxon>
        <taxon>Actinomycetes</taxon>
        <taxon>Jiangellales</taxon>
        <taxon>Jiangellaceae</taxon>
        <taxon>Jiangella</taxon>
    </lineage>
</organism>
<dbReference type="Proteomes" id="UP000295217">
    <property type="component" value="Unassembled WGS sequence"/>
</dbReference>
<dbReference type="InterPro" id="IPR006139">
    <property type="entry name" value="D-isomer_2_OHA_DH_cat_dom"/>
</dbReference>
<dbReference type="FunFam" id="3.40.50.720:FF:000213">
    <property type="entry name" value="Putative 2-hydroxyacid dehydrogenase"/>
    <property type="match status" value="1"/>
</dbReference>
<evidence type="ECO:0000256" key="2">
    <source>
        <dbReference type="ARBA" id="ARBA00022857"/>
    </source>
</evidence>
<dbReference type="EMBL" id="SMLB01000003">
    <property type="protein sequence ID" value="TDD72370.1"/>
    <property type="molecule type" value="Genomic_DNA"/>
</dbReference>
<dbReference type="Pfam" id="PF00389">
    <property type="entry name" value="2-Hacid_dh"/>
    <property type="match status" value="1"/>
</dbReference>
<keyword evidence="3 5" id="KW-0560">Oxidoreductase</keyword>
<evidence type="ECO:0000313" key="9">
    <source>
        <dbReference type="Proteomes" id="UP000295217"/>
    </source>
</evidence>
<dbReference type="SUPFAM" id="SSF52283">
    <property type="entry name" value="Formate/glycerate dehydrogenase catalytic domain-like"/>
    <property type="match status" value="1"/>
</dbReference>
<evidence type="ECO:0000259" key="6">
    <source>
        <dbReference type="Pfam" id="PF00389"/>
    </source>
</evidence>
<comment type="caution">
    <text evidence="8">The sequence shown here is derived from an EMBL/GenBank/DDBJ whole genome shotgun (WGS) entry which is preliminary data.</text>
</comment>
<dbReference type="InterPro" id="IPR029752">
    <property type="entry name" value="D-isomer_DH_CS1"/>
</dbReference>
<dbReference type="PROSITE" id="PS00065">
    <property type="entry name" value="D_2_HYDROXYACID_DH_1"/>
    <property type="match status" value="1"/>
</dbReference>
<dbReference type="SUPFAM" id="SSF51735">
    <property type="entry name" value="NAD(P)-binding Rossmann-fold domains"/>
    <property type="match status" value="1"/>
</dbReference>
<comment type="similarity">
    <text evidence="1 5">Belongs to the D-isomer specific 2-hydroxyacid dehydrogenase family.</text>
</comment>
<name>A0A4R5AL41_9ACTN</name>
<accession>A0A4R5AL41</accession>
<keyword evidence="9" id="KW-1185">Reference proteome</keyword>
<dbReference type="InterPro" id="IPR006140">
    <property type="entry name" value="D-isomer_DH_NAD-bd"/>
</dbReference>
<dbReference type="GO" id="GO:0030267">
    <property type="term" value="F:glyoxylate reductase (NADPH) activity"/>
    <property type="evidence" value="ECO:0007669"/>
    <property type="project" value="TreeGrafter"/>
</dbReference>
<protein>
    <submittedName>
        <fullName evidence="8">2-hydroxyacid dehydrogenase</fullName>
    </submittedName>
</protein>
<proteinExistence type="inferred from homology"/>
<evidence type="ECO:0000256" key="1">
    <source>
        <dbReference type="ARBA" id="ARBA00005854"/>
    </source>
</evidence>